<dbReference type="Proteomes" id="UP000642748">
    <property type="component" value="Unassembled WGS sequence"/>
</dbReference>
<protein>
    <submittedName>
        <fullName evidence="2">Uncharacterized protein</fullName>
    </submittedName>
</protein>
<feature type="region of interest" description="Disordered" evidence="1">
    <location>
        <begin position="1"/>
        <end position="28"/>
    </location>
</feature>
<evidence type="ECO:0000313" key="3">
    <source>
        <dbReference type="Proteomes" id="UP000642748"/>
    </source>
</evidence>
<organism evidence="2 3">
    <name type="scientific">Rugosimonospora africana</name>
    <dbReference type="NCBI Taxonomy" id="556532"/>
    <lineage>
        <taxon>Bacteria</taxon>
        <taxon>Bacillati</taxon>
        <taxon>Actinomycetota</taxon>
        <taxon>Actinomycetes</taxon>
        <taxon>Micromonosporales</taxon>
        <taxon>Micromonosporaceae</taxon>
        <taxon>Rugosimonospora</taxon>
    </lineage>
</organism>
<name>A0A8J3QU50_9ACTN</name>
<reference evidence="2" key="1">
    <citation type="submission" date="2021-01" db="EMBL/GenBank/DDBJ databases">
        <title>Whole genome shotgun sequence of Rugosimonospora africana NBRC 104875.</title>
        <authorList>
            <person name="Komaki H."/>
            <person name="Tamura T."/>
        </authorList>
    </citation>
    <scope>NUCLEOTIDE SEQUENCE</scope>
    <source>
        <strain evidence="2">NBRC 104875</strain>
    </source>
</reference>
<sequence length="79" mass="8508">MPESAKGSTGHRAQDVNIGLTRPTSSAGGRFEAVQSLASRAIGERQMQPAFHLNGSVESPVAPAWREEADDVSPWFESR</sequence>
<evidence type="ECO:0000313" key="2">
    <source>
        <dbReference type="EMBL" id="GIH16042.1"/>
    </source>
</evidence>
<gene>
    <name evidence="2" type="ORF">Raf01_42140</name>
</gene>
<comment type="caution">
    <text evidence="2">The sequence shown here is derived from an EMBL/GenBank/DDBJ whole genome shotgun (WGS) entry which is preliminary data.</text>
</comment>
<accession>A0A8J3QU50</accession>
<dbReference type="EMBL" id="BONZ01000039">
    <property type="protein sequence ID" value="GIH16042.1"/>
    <property type="molecule type" value="Genomic_DNA"/>
</dbReference>
<dbReference type="AlphaFoldDB" id="A0A8J3QU50"/>
<keyword evidence="3" id="KW-1185">Reference proteome</keyword>
<evidence type="ECO:0000256" key="1">
    <source>
        <dbReference type="SAM" id="MobiDB-lite"/>
    </source>
</evidence>
<proteinExistence type="predicted"/>